<dbReference type="STRING" id="195522.BD01_0351"/>
<feature type="transmembrane region" description="Helical" evidence="1">
    <location>
        <begin position="182"/>
        <end position="207"/>
    </location>
</feature>
<dbReference type="OrthoDB" id="85946at2157"/>
<dbReference type="AlphaFoldDB" id="W8NS96"/>
<evidence type="ECO:0000313" key="4">
    <source>
        <dbReference type="Proteomes" id="UP000019434"/>
    </source>
</evidence>
<dbReference type="HOGENOM" id="CLU_067022_0_0_2"/>
<dbReference type="eggNOG" id="arCOG03803">
    <property type="taxonomic scope" value="Archaea"/>
</dbReference>
<evidence type="ECO:0000313" key="3">
    <source>
        <dbReference type="EMBL" id="AHL21977.1"/>
    </source>
</evidence>
<feature type="transmembrane region" description="Helical" evidence="1">
    <location>
        <begin position="129"/>
        <end position="146"/>
    </location>
</feature>
<dbReference type="RefSeq" id="WP_042689293.1">
    <property type="nucleotide sequence ID" value="NZ_CP007264.1"/>
</dbReference>
<dbReference type="Proteomes" id="UP000019434">
    <property type="component" value="Chromosome"/>
</dbReference>
<dbReference type="PANTHER" id="PTHR33531">
    <property type="entry name" value="RUBRERYTHRIN SUBFAMILY"/>
    <property type="match status" value="1"/>
</dbReference>
<keyword evidence="1" id="KW-1133">Transmembrane helix</keyword>
<gene>
    <name evidence="3" type="ORF">BD01_0351</name>
</gene>
<proteinExistence type="predicted"/>
<dbReference type="KEGG" id="tnu:BD01_0351"/>
<evidence type="ECO:0000259" key="2">
    <source>
        <dbReference type="Pfam" id="PF05763"/>
    </source>
</evidence>
<accession>W8NS96</accession>
<evidence type="ECO:0000256" key="1">
    <source>
        <dbReference type="SAM" id="Phobius"/>
    </source>
</evidence>
<keyword evidence="1" id="KW-0812">Transmembrane</keyword>
<dbReference type="PANTHER" id="PTHR33531:SF7">
    <property type="entry name" value="HYPOTHETICAL MEMBRANE PROTEIN, CONSERVED"/>
    <property type="match status" value="1"/>
</dbReference>
<sequence length="371" mass="41995">MSIPGSNLIPYLNFISRWVLFVAVAYKAYETRDKGWVLISTAFFIDAIGIEDYILAPLGVHINPQAYVIAAKIPNFFFGILIIWGAFHLKYGKTDFRHTVYISILAVASYIWLFLLATDVFKSPTQEAVLPSLVLGGSLVYLGWVLDKYVISRGTPEAMFPWGLILLGALNITYPVTRFIDWFAPIGFFLGGMFRLIAAIGAVKFVFYPVTPVKADGELSPQKGVFLFRSREEAFRKLGKLWAMPGTVVLTREDLRTLKNSLNPETLVFWVTRAKEGKLEERPQVYAISPTKIEILTDLIARALAQGYRTIYVEAFEYLMLENGFENAVKFLLNLKDRVVAEGGALVLVINLEVLNEKQRRIIEREFEELS</sequence>
<keyword evidence="1" id="KW-0472">Membrane</keyword>
<dbReference type="InterPro" id="IPR008553">
    <property type="entry name" value="DUF835"/>
</dbReference>
<name>W8NS96_9EURY</name>
<keyword evidence="4" id="KW-1185">Reference proteome</keyword>
<feature type="transmembrane region" description="Helical" evidence="1">
    <location>
        <begin position="67"/>
        <end position="87"/>
    </location>
</feature>
<reference evidence="3 4" key="1">
    <citation type="submission" date="2014-02" db="EMBL/GenBank/DDBJ databases">
        <title>Genome Sequence of an Hyperthermophilic Archaeon, Thermococcus nautili 30-1, producing viral vesicles.</title>
        <authorList>
            <person name="Oberto J."/>
            <person name="Gaudin M."/>
            <person name="Cossu M."/>
            <person name="Gorlas A."/>
            <person name="Slesarev A."/>
            <person name="Marguet E."/>
            <person name="Forterre P."/>
        </authorList>
    </citation>
    <scope>NUCLEOTIDE SEQUENCE [LARGE SCALE GENOMIC DNA]</scope>
    <source>
        <strain evidence="3 4">30-1</strain>
    </source>
</reference>
<feature type="transmembrane region" description="Helical" evidence="1">
    <location>
        <begin position="12"/>
        <end position="29"/>
    </location>
</feature>
<feature type="domain" description="DUF835" evidence="2">
    <location>
        <begin position="232"/>
        <end position="367"/>
    </location>
</feature>
<dbReference type="Pfam" id="PF05763">
    <property type="entry name" value="DUF835"/>
    <property type="match status" value="1"/>
</dbReference>
<feature type="transmembrane region" description="Helical" evidence="1">
    <location>
        <begin position="158"/>
        <end position="176"/>
    </location>
</feature>
<dbReference type="GeneID" id="82171958"/>
<feature type="transmembrane region" description="Helical" evidence="1">
    <location>
        <begin position="99"/>
        <end position="117"/>
    </location>
</feature>
<feature type="transmembrane region" description="Helical" evidence="1">
    <location>
        <begin position="36"/>
        <end position="55"/>
    </location>
</feature>
<organism evidence="3 4">
    <name type="scientific">Thermococcus nautili</name>
    <dbReference type="NCBI Taxonomy" id="195522"/>
    <lineage>
        <taxon>Archaea</taxon>
        <taxon>Methanobacteriati</taxon>
        <taxon>Methanobacteriota</taxon>
        <taxon>Thermococci</taxon>
        <taxon>Thermococcales</taxon>
        <taxon>Thermococcaceae</taxon>
        <taxon>Thermococcus</taxon>
    </lineage>
</organism>
<dbReference type="EMBL" id="CP007264">
    <property type="protein sequence ID" value="AHL21977.1"/>
    <property type="molecule type" value="Genomic_DNA"/>
</dbReference>
<protein>
    <recommendedName>
        <fullName evidence="2">DUF835 domain-containing protein</fullName>
    </recommendedName>
</protein>